<evidence type="ECO:0000256" key="13">
    <source>
        <dbReference type="SAM" id="Phobius"/>
    </source>
</evidence>
<dbReference type="PANTHER" id="PTHR11690:SF288">
    <property type="entry name" value="AMILORIDE-SENSITIVE NA+ CHANNEL-RELATED"/>
    <property type="match status" value="1"/>
</dbReference>
<keyword evidence="5 12" id="KW-0812">Transmembrane</keyword>
<dbReference type="Gene3D" id="1.10.287.770">
    <property type="entry name" value="YojJ-like"/>
    <property type="match status" value="1"/>
</dbReference>
<keyword evidence="10 12" id="KW-0739">Sodium transport</keyword>
<evidence type="ECO:0000256" key="1">
    <source>
        <dbReference type="ARBA" id="ARBA00004141"/>
    </source>
</evidence>
<dbReference type="GO" id="GO:0015280">
    <property type="term" value="F:ligand-gated sodium channel activity"/>
    <property type="evidence" value="ECO:0007669"/>
    <property type="project" value="TreeGrafter"/>
</dbReference>
<gene>
    <name evidence="14" type="ORF">CLUMA_CG020714</name>
</gene>
<feature type="transmembrane region" description="Helical" evidence="13">
    <location>
        <begin position="428"/>
        <end position="446"/>
    </location>
</feature>
<evidence type="ECO:0000256" key="8">
    <source>
        <dbReference type="ARBA" id="ARBA00023065"/>
    </source>
</evidence>
<dbReference type="PRINTS" id="PR01078">
    <property type="entry name" value="AMINACHANNEL"/>
</dbReference>
<evidence type="ECO:0000256" key="2">
    <source>
        <dbReference type="ARBA" id="ARBA00007193"/>
    </source>
</evidence>
<evidence type="ECO:0000256" key="3">
    <source>
        <dbReference type="ARBA" id="ARBA00022448"/>
    </source>
</evidence>
<keyword evidence="6 13" id="KW-1133">Transmembrane helix</keyword>
<dbReference type="Pfam" id="PF00858">
    <property type="entry name" value="ASC"/>
    <property type="match status" value="2"/>
</dbReference>
<feature type="transmembrane region" description="Helical" evidence="13">
    <location>
        <begin position="497"/>
        <end position="519"/>
    </location>
</feature>
<evidence type="ECO:0000313" key="15">
    <source>
        <dbReference type="Proteomes" id="UP000183832"/>
    </source>
</evidence>
<evidence type="ECO:0000256" key="5">
    <source>
        <dbReference type="ARBA" id="ARBA00022692"/>
    </source>
</evidence>
<dbReference type="STRING" id="568069.A0A1J1J5T4"/>
<keyword evidence="11 12" id="KW-0407">Ion channel</keyword>
<evidence type="ECO:0000256" key="12">
    <source>
        <dbReference type="RuleBase" id="RU000679"/>
    </source>
</evidence>
<keyword evidence="15" id="KW-1185">Reference proteome</keyword>
<keyword evidence="9 13" id="KW-0472">Membrane</keyword>
<evidence type="ECO:0000256" key="9">
    <source>
        <dbReference type="ARBA" id="ARBA00023136"/>
    </source>
</evidence>
<reference evidence="14 15" key="1">
    <citation type="submission" date="2015-04" db="EMBL/GenBank/DDBJ databases">
        <authorList>
            <person name="Syromyatnikov M.Y."/>
            <person name="Popov V.N."/>
        </authorList>
    </citation>
    <scope>NUCLEOTIDE SEQUENCE [LARGE SCALE GENOMIC DNA]</scope>
</reference>
<keyword evidence="4 12" id="KW-0894">Sodium channel</keyword>
<accession>A0A1J1J5T4</accession>
<dbReference type="Gene3D" id="1.10.287.820">
    <property type="entry name" value="Acid-sensing ion channel domain"/>
    <property type="match status" value="1"/>
</dbReference>
<organism evidence="14 15">
    <name type="scientific">Clunio marinus</name>
    <dbReference type="NCBI Taxonomy" id="568069"/>
    <lineage>
        <taxon>Eukaryota</taxon>
        <taxon>Metazoa</taxon>
        <taxon>Ecdysozoa</taxon>
        <taxon>Arthropoda</taxon>
        <taxon>Hexapoda</taxon>
        <taxon>Insecta</taxon>
        <taxon>Pterygota</taxon>
        <taxon>Neoptera</taxon>
        <taxon>Endopterygota</taxon>
        <taxon>Diptera</taxon>
        <taxon>Nematocera</taxon>
        <taxon>Chironomoidea</taxon>
        <taxon>Chironomidae</taxon>
        <taxon>Clunio</taxon>
    </lineage>
</organism>
<dbReference type="GO" id="GO:0005886">
    <property type="term" value="C:plasma membrane"/>
    <property type="evidence" value="ECO:0007669"/>
    <property type="project" value="TreeGrafter"/>
</dbReference>
<evidence type="ECO:0000256" key="7">
    <source>
        <dbReference type="ARBA" id="ARBA00023053"/>
    </source>
</evidence>
<sequence>MAHFEQIVFKVQIKFTIRSEFKVESWKMAKESRLKTYFRATTLHGFAYLANKRNSLAEKIFWIFVLIVSIGCNIILVMKLFERIESNPTIMYRSNVATQVTDISFPALTYCSSTLRNSSRRNTALFMTAWKLITDNDTPEDVHTIQPENTKKIFKLIEGNVYSHLKFRGSWLNSFKLLIRTSLMSCGICQTINLADINDVINSSNPWKTNNYDSGIQGLIFKENKTRTGNGFIIFIHNPYELPYEGHQQMILNEKEKVTFLVEPRLKILDESLMNLPIEKRNCYRNDEKKLVMFKVYTKHNCQHECLWFYIRDQCNCIPFYMLLSPSTTICSVDKKKCYKEAHKTFWELSPKFCNCLDLCENLEYIIEKRKSLFIKDLIEKHMEKQMEDTPKSFISIRFKNEEFYPLVTSSFMSSIDIISYIGGYLGLFLGFSFLSLMEIIYYVFIKTTSDKSCRKSGKPNGNEEDSSNLFSAFIKESSIHGLVYMNDRKLSFTERFIWIACFVISMTLCMFMISKLYVQLGTQGVMTVMDNPMSVSEIPFPAVTFFTQHPRSDKKKPVGKILNIILSDDFNDTHARHAHKIFKRLRVSSRTELKMNRQMMIKQPKVTFYEAL</sequence>
<comment type="subcellular location">
    <subcellularLocation>
        <location evidence="1">Membrane</location>
        <topology evidence="1">Multi-pass membrane protein</topology>
    </subcellularLocation>
</comment>
<protein>
    <submittedName>
        <fullName evidence="14">CLUMA_CG020714, isoform A</fullName>
    </submittedName>
</protein>
<dbReference type="Proteomes" id="UP000183832">
    <property type="component" value="Unassembled WGS sequence"/>
</dbReference>
<comment type="similarity">
    <text evidence="2 12">Belongs to the amiloride-sensitive sodium channel (TC 1.A.6) family.</text>
</comment>
<dbReference type="InterPro" id="IPR001873">
    <property type="entry name" value="ENaC"/>
</dbReference>
<keyword evidence="3 12" id="KW-0813">Transport</keyword>
<evidence type="ECO:0000256" key="4">
    <source>
        <dbReference type="ARBA" id="ARBA00022461"/>
    </source>
</evidence>
<keyword evidence="8 12" id="KW-0406">Ion transport</keyword>
<dbReference type="PANTHER" id="PTHR11690">
    <property type="entry name" value="AMILORIDE-SENSITIVE SODIUM CHANNEL-RELATED"/>
    <property type="match status" value="1"/>
</dbReference>
<name>A0A1J1J5T4_9DIPT</name>
<feature type="transmembrane region" description="Helical" evidence="13">
    <location>
        <begin position="60"/>
        <end position="81"/>
    </location>
</feature>
<evidence type="ECO:0000256" key="6">
    <source>
        <dbReference type="ARBA" id="ARBA00022989"/>
    </source>
</evidence>
<dbReference type="OrthoDB" id="5874059at2759"/>
<evidence type="ECO:0000313" key="14">
    <source>
        <dbReference type="EMBL" id="CRL07760.1"/>
    </source>
</evidence>
<dbReference type="AlphaFoldDB" id="A0A1J1J5T4"/>
<keyword evidence="7" id="KW-0915">Sodium</keyword>
<dbReference type="EMBL" id="CVRI01000073">
    <property type="protein sequence ID" value="CRL07760.1"/>
    <property type="molecule type" value="Genomic_DNA"/>
</dbReference>
<proteinExistence type="inferred from homology"/>
<evidence type="ECO:0000256" key="10">
    <source>
        <dbReference type="ARBA" id="ARBA00023201"/>
    </source>
</evidence>
<evidence type="ECO:0000256" key="11">
    <source>
        <dbReference type="ARBA" id="ARBA00023303"/>
    </source>
</evidence>